<evidence type="ECO:0000256" key="1">
    <source>
        <dbReference type="SAM" id="Coils"/>
    </source>
</evidence>
<dbReference type="AlphaFoldDB" id="A0A2N9JB43"/>
<keyword evidence="1" id="KW-0175">Coiled coil</keyword>
<dbReference type="EMBL" id="OIVN01006474">
    <property type="protein sequence ID" value="SPD33813.1"/>
    <property type="molecule type" value="Genomic_DNA"/>
</dbReference>
<proteinExistence type="predicted"/>
<feature type="coiled-coil region" evidence="1">
    <location>
        <begin position="103"/>
        <end position="130"/>
    </location>
</feature>
<sequence>MVSVQQVIQPAIKVKTSIEAATSSIEVAAPLGLGDIDKLLEDVSLTLQQCQTPTKTSSTSISLEPSKNQLQATITQEKRNRATSQEADYKQRVSKLQAHQLDLQTKASELKSIDQKVKSLEAELQLWKSKCTQKCLKLQTVHAESQRLVQGVELISRTEQDIQTLQSEIADLEMLPLMSWAGLFTAFKEL</sequence>
<reference evidence="2" key="1">
    <citation type="submission" date="2018-02" db="EMBL/GenBank/DDBJ databases">
        <authorList>
            <person name="Cohen D.B."/>
            <person name="Kent A.D."/>
        </authorList>
    </citation>
    <scope>NUCLEOTIDE SEQUENCE</scope>
</reference>
<evidence type="ECO:0000313" key="2">
    <source>
        <dbReference type="EMBL" id="SPD33813.1"/>
    </source>
</evidence>
<name>A0A2N9JB43_FAGSY</name>
<organism evidence="2">
    <name type="scientific">Fagus sylvatica</name>
    <name type="common">Beechnut</name>
    <dbReference type="NCBI Taxonomy" id="28930"/>
    <lineage>
        <taxon>Eukaryota</taxon>
        <taxon>Viridiplantae</taxon>
        <taxon>Streptophyta</taxon>
        <taxon>Embryophyta</taxon>
        <taxon>Tracheophyta</taxon>
        <taxon>Spermatophyta</taxon>
        <taxon>Magnoliopsida</taxon>
        <taxon>eudicotyledons</taxon>
        <taxon>Gunneridae</taxon>
        <taxon>Pentapetalae</taxon>
        <taxon>rosids</taxon>
        <taxon>fabids</taxon>
        <taxon>Fagales</taxon>
        <taxon>Fagaceae</taxon>
        <taxon>Fagus</taxon>
    </lineage>
</organism>
<accession>A0A2N9JB43</accession>
<gene>
    <name evidence="2" type="ORF">FSB_LOCUS61695</name>
</gene>
<protein>
    <submittedName>
        <fullName evidence="2">Uncharacterized protein</fullName>
    </submittedName>
</protein>